<sequence>MNTPSHSTHDAQADDRNEHIKIYVNGEIVPKHEAVVSVYDSGFMLGDGMWEGMRLYDGEWAFFEEHMDRLFSSLKAVSLDIGLGPEDIRDILDRTAAANGMTDDGHCRLMITRGRKAKPFQHPGLSRFGPTIVAIVEHSKPAESLQKAGIRLASVPQVRGLPHSQDAKFNSHSKLNCVIACLQAEQAGADEALMLDPHGFVNTTNACNFFIVRRGEVWTSTGDYCMNGVTRQKVIDLCHENAMPVREKNFSLYEAYSADEAFLTGTFGAQTPVAEIDGRKIGTEAGAGPVTKRIRALYKALIAETVARQKAAR</sequence>
<dbReference type="RefSeq" id="WP_093094688.1">
    <property type="nucleotide sequence ID" value="NZ_FOTQ01000006.1"/>
</dbReference>
<evidence type="ECO:0000256" key="7">
    <source>
        <dbReference type="ARBA" id="ARBA00013053"/>
    </source>
</evidence>
<dbReference type="InterPro" id="IPR001544">
    <property type="entry name" value="Aminotrans_IV"/>
</dbReference>
<keyword evidence="14" id="KW-0032">Aminotransferase</keyword>
<organism evidence="14 15">
    <name type="scientific">Shimia aestuarii</name>
    <dbReference type="NCBI Taxonomy" id="254406"/>
    <lineage>
        <taxon>Bacteria</taxon>
        <taxon>Pseudomonadati</taxon>
        <taxon>Pseudomonadota</taxon>
        <taxon>Alphaproteobacteria</taxon>
        <taxon>Rhodobacterales</taxon>
        <taxon>Roseobacteraceae</taxon>
    </lineage>
</organism>
<accession>A0A1I4Q8L0</accession>
<dbReference type="GO" id="GO:0008652">
    <property type="term" value="P:amino acid biosynthetic process"/>
    <property type="evidence" value="ECO:0007669"/>
    <property type="project" value="UniProtKB-ARBA"/>
</dbReference>
<evidence type="ECO:0000256" key="1">
    <source>
        <dbReference type="ARBA" id="ARBA00001933"/>
    </source>
</evidence>
<dbReference type="InterPro" id="IPR050571">
    <property type="entry name" value="Class-IV_PLP-Dep_Aminotrnsfr"/>
</dbReference>
<dbReference type="OrthoDB" id="9805628at2"/>
<dbReference type="Proteomes" id="UP000199144">
    <property type="component" value="Unassembled WGS sequence"/>
</dbReference>
<keyword evidence="14" id="KW-0808">Transferase</keyword>
<comment type="catalytic activity">
    <reaction evidence="13">
        <text>L-leucine + 2-oxoglutarate = 4-methyl-2-oxopentanoate + L-glutamate</text>
        <dbReference type="Rhea" id="RHEA:18321"/>
        <dbReference type="ChEBI" id="CHEBI:16810"/>
        <dbReference type="ChEBI" id="CHEBI:17865"/>
        <dbReference type="ChEBI" id="CHEBI:29985"/>
        <dbReference type="ChEBI" id="CHEBI:57427"/>
        <dbReference type="EC" id="2.6.1.42"/>
    </reaction>
</comment>
<evidence type="ECO:0000256" key="11">
    <source>
        <dbReference type="ARBA" id="ARBA00048212"/>
    </source>
</evidence>
<dbReference type="Gene3D" id="3.30.470.10">
    <property type="match status" value="1"/>
</dbReference>
<proteinExistence type="inferred from homology"/>
<dbReference type="STRING" id="254406.SAMN04488042_106236"/>
<comment type="pathway">
    <text evidence="3">Amino-acid biosynthesis; L-isoleucine biosynthesis; L-isoleucine from 2-oxobutanoate: step 4/4.</text>
</comment>
<dbReference type="InterPro" id="IPR036038">
    <property type="entry name" value="Aminotransferase-like"/>
</dbReference>
<comment type="catalytic activity">
    <reaction evidence="11">
        <text>L-valine + 2-oxoglutarate = 3-methyl-2-oxobutanoate + L-glutamate</text>
        <dbReference type="Rhea" id="RHEA:24813"/>
        <dbReference type="ChEBI" id="CHEBI:11851"/>
        <dbReference type="ChEBI" id="CHEBI:16810"/>
        <dbReference type="ChEBI" id="CHEBI:29985"/>
        <dbReference type="ChEBI" id="CHEBI:57762"/>
        <dbReference type="EC" id="2.6.1.42"/>
    </reaction>
</comment>
<evidence type="ECO:0000256" key="2">
    <source>
        <dbReference type="ARBA" id="ARBA00003109"/>
    </source>
</evidence>
<evidence type="ECO:0000256" key="4">
    <source>
        <dbReference type="ARBA" id="ARBA00004931"/>
    </source>
</evidence>
<evidence type="ECO:0000256" key="9">
    <source>
        <dbReference type="ARBA" id="ARBA00022898"/>
    </source>
</evidence>
<evidence type="ECO:0000256" key="10">
    <source>
        <dbReference type="ARBA" id="ARBA00023304"/>
    </source>
</evidence>
<comment type="cofactor">
    <cofactor evidence="1">
        <name>pyridoxal 5'-phosphate</name>
        <dbReference type="ChEBI" id="CHEBI:597326"/>
    </cofactor>
</comment>
<comment type="catalytic activity">
    <reaction evidence="12">
        <text>L-isoleucine + 2-oxoglutarate = (S)-3-methyl-2-oxopentanoate + L-glutamate</text>
        <dbReference type="Rhea" id="RHEA:24801"/>
        <dbReference type="ChEBI" id="CHEBI:16810"/>
        <dbReference type="ChEBI" id="CHEBI:29985"/>
        <dbReference type="ChEBI" id="CHEBI:35146"/>
        <dbReference type="ChEBI" id="CHEBI:58045"/>
        <dbReference type="EC" id="2.6.1.42"/>
    </reaction>
</comment>
<dbReference type="FunFam" id="3.20.10.10:FF:000002">
    <property type="entry name" value="D-alanine aminotransferase"/>
    <property type="match status" value="1"/>
</dbReference>
<dbReference type="SUPFAM" id="SSF56752">
    <property type="entry name" value="D-aminoacid aminotransferase-like PLP-dependent enzymes"/>
    <property type="match status" value="1"/>
</dbReference>
<comment type="pathway">
    <text evidence="5">Amino-acid biosynthesis; L-leucine biosynthesis; L-leucine from 3-methyl-2-oxobutanoate: step 4/4.</text>
</comment>
<gene>
    <name evidence="14" type="ORF">SAMN04488042_106236</name>
</gene>
<dbReference type="EMBL" id="FOTQ01000006">
    <property type="protein sequence ID" value="SFM36431.1"/>
    <property type="molecule type" value="Genomic_DNA"/>
</dbReference>
<comment type="function">
    <text evidence="2">Acts on leucine, isoleucine and valine.</text>
</comment>
<evidence type="ECO:0000256" key="3">
    <source>
        <dbReference type="ARBA" id="ARBA00004824"/>
    </source>
</evidence>
<reference evidence="14 15" key="1">
    <citation type="submission" date="2016-10" db="EMBL/GenBank/DDBJ databases">
        <authorList>
            <person name="de Groot N.N."/>
        </authorList>
    </citation>
    <scope>NUCLEOTIDE SEQUENCE [LARGE SCALE GENOMIC DNA]</scope>
    <source>
        <strain evidence="14 15">DSM 15283</strain>
    </source>
</reference>
<evidence type="ECO:0000256" key="6">
    <source>
        <dbReference type="ARBA" id="ARBA00009320"/>
    </source>
</evidence>
<keyword evidence="10" id="KW-0100">Branched-chain amino acid biosynthesis</keyword>
<keyword evidence="10" id="KW-0028">Amino-acid biosynthesis</keyword>
<dbReference type="InterPro" id="IPR043131">
    <property type="entry name" value="BCAT-like_N"/>
</dbReference>
<dbReference type="GO" id="GO:0004084">
    <property type="term" value="F:branched-chain-amino-acid transaminase activity"/>
    <property type="evidence" value="ECO:0007669"/>
    <property type="project" value="UniProtKB-EC"/>
</dbReference>
<dbReference type="AlphaFoldDB" id="A0A1I4Q8L0"/>
<dbReference type="PANTHER" id="PTHR42743:SF11">
    <property type="entry name" value="AMINODEOXYCHORISMATE LYASE"/>
    <property type="match status" value="1"/>
</dbReference>
<evidence type="ECO:0000256" key="8">
    <source>
        <dbReference type="ARBA" id="ARBA00014472"/>
    </source>
</evidence>
<evidence type="ECO:0000313" key="14">
    <source>
        <dbReference type="EMBL" id="SFM36431.1"/>
    </source>
</evidence>
<dbReference type="PANTHER" id="PTHR42743">
    <property type="entry name" value="AMINO-ACID AMINOTRANSFERASE"/>
    <property type="match status" value="1"/>
</dbReference>
<protein>
    <recommendedName>
        <fullName evidence="8">Probable branched-chain-amino-acid aminotransferase</fullName>
        <ecNumber evidence="7">2.6.1.42</ecNumber>
    </recommendedName>
</protein>
<evidence type="ECO:0000256" key="12">
    <source>
        <dbReference type="ARBA" id="ARBA00048798"/>
    </source>
</evidence>
<keyword evidence="15" id="KW-1185">Reference proteome</keyword>
<dbReference type="Pfam" id="PF01063">
    <property type="entry name" value="Aminotran_4"/>
    <property type="match status" value="1"/>
</dbReference>
<evidence type="ECO:0000256" key="5">
    <source>
        <dbReference type="ARBA" id="ARBA00005072"/>
    </source>
</evidence>
<name>A0A1I4Q8L0_9RHOB</name>
<comment type="similarity">
    <text evidence="6">Belongs to the class-IV pyridoxal-phosphate-dependent aminotransferase family.</text>
</comment>
<dbReference type="Gene3D" id="3.20.10.10">
    <property type="entry name" value="D-amino Acid Aminotransferase, subunit A, domain 2"/>
    <property type="match status" value="1"/>
</dbReference>
<evidence type="ECO:0000313" key="15">
    <source>
        <dbReference type="Proteomes" id="UP000199144"/>
    </source>
</evidence>
<dbReference type="InterPro" id="IPR043132">
    <property type="entry name" value="BCAT-like_C"/>
</dbReference>
<comment type="pathway">
    <text evidence="4">Amino-acid biosynthesis; L-valine biosynthesis; L-valine from pyruvate: step 4/4.</text>
</comment>
<dbReference type="GO" id="GO:0009082">
    <property type="term" value="P:branched-chain amino acid biosynthetic process"/>
    <property type="evidence" value="ECO:0007669"/>
    <property type="project" value="UniProtKB-KW"/>
</dbReference>
<dbReference type="EC" id="2.6.1.42" evidence="7"/>
<evidence type="ECO:0000256" key="13">
    <source>
        <dbReference type="ARBA" id="ARBA00049229"/>
    </source>
</evidence>
<keyword evidence="9" id="KW-0663">Pyridoxal phosphate</keyword>